<dbReference type="SUPFAM" id="SSF56112">
    <property type="entry name" value="Protein kinase-like (PK-like)"/>
    <property type="match status" value="1"/>
</dbReference>
<name>A0A550CGF8_9AGAR</name>
<evidence type="ECO:0000313" key="3">
    <source>
        <dbReference type="Proteomes" id="UP000320762"/>
    </source>
</evidence>
<keyword evidence="3" id="KW-1185">Reference proteome</keyword>
<evidence type="ECO:0000259" key="1">
    <source>
        <dbReference type="PROSITE" id="PS50011"/>
    </source>
</evidence>
<dbReference type="Gene3D" id="1.10.510.10">
    <property type="entry name" value="Transferase(Phosphotransferase) domain 1"/>
    <property type="match status" value="1"/>
</dbReference>
<organism evidence="2 3">
    <name type="scientific">Schizophyllum amplum</name>
    <dbReference type="NCBI Taxonomy" id="97359"/>
    <lineage>
        <taxon>Eukaryota</taxon>
        <taxon>Fungi</taxon>
        <taxon>Dikarya</taxon>
        <taxon>Basidiomycota</taxon>
        <taxon>Agaricomycotina</taxon>
        <taxon>Agaricomycetes</taxon>
        <taxon>Agaricomycetidae</taxon>
        <taxon>Agaricales</taxon>
        <taxon>Schizophyllaceae</taxon>
        <taxon>Schizophyllum</taxon>
    </lineage>
</organism>
<accession>A0A550CGF8</accession>
<evidence type="ECO:0000313" key="2">
    <source>
        <dbReference type="EMBL" id="TRM63892.1"/>
    </source>
</evidence>
<gene>
    <name evidence="2" type="ORF">BD626DRAFT_568504</name>
</gene>
<comment type="caution">
    <text evidence="2">The sequence shown here is derived from an EMBL/GenBank/DDBJ whole genome shotgun (WGS) entry which is preliminary data.</text>
</comment>
<dbReference type="SMART" id="SM00220">
    <property type="entry name" value="S_TKc"/>
    <property type="match status" value="1"/>
</dbReference>
<dbReference type="EMBL" id="VDMD01000008">
    <property type="protein sequence ID" value="TRM63892.1"/>
    <property type="molecule type" value="Genomic_DNA"/>
</dbReference>
<sequence length="418" mass="46531">MSFHHRSTSADIVAIAASTAVALLLCRRVAQAYAQSREKETLLDKLPRSLYSWRTSREYGFLQIWRDLSATLHDFGLTSWEVDVIGHQRPPNRDHVFPNGYLYVTAFRNNDSKGTVGSIADLSCISHFNSSSCVVRTRQGQDAMLRVMAIGEDGRESLRVWRKLATAPHALISTNHVLPLLQEIHLEHITFGVFPLVSQSMRCIYGMWAKNSVGDILNALVQALEALAYIHDLGIAHRDAFKHNFLVQWFPESLKTGVVPVSAPRVFLIDLETAIEFPADCPPSERTCTGLPNISSLAGDPDVYAPPRIPEMATGEPYDPFKLDVWQLATSFEDFDSTMPPVQEMLRCAASLHPAERLTADEALSRLRTFLEGTPPKSLLIPPVLHYGPHMPSSADIRAMCYPVGEAPVETDELMEKA</sequence>
<feature type="domain" description="Protein kinase" evidence="1">
    <location>
        <begin position="105"/>
        <end position="418"/>
    </location>
</feature>
<dbReference type="PROSITE" id="PS50011">
    <property type="entry name" value="PROTEIN_KINASE_DOM"/>
    <property type="match status" value="1"/>
</dbReference>
<dbReference type="STRING" id="97359.A0A550CGF8"/>
<proteinExistence type="predicted"/>
<dbReference type="InterPro" id="IPR011009">
    <property type="entry name" value="Kinase-like_dom_sf"/>
</dbReference>
<dbReference type="GO" id="GO:0004672">
    <property type="term" value="F:protein kinase activity"/>
    <property type="evidence" value="ECO:0007669"/>
    <property type="project" value="InterPro"/>
</dbReference>
<dbReference type="OrthoDB" id="2985259at2759"/>
<dbReference type="Proteomes" id="UP000320762">
    <property type="component" value="Unassembled WGS sequence"/>
</dbReference>
<dbReference type="AlphaFoldDB" id="A0A550CGF8"/>
<reference evidence="2 3" key="1">
    <citation type="journal article" date="2019" name="New Phytol.">
        <title>Comparative genomics reveals unique wood-decay strategies and fruiting body development in the Schizophyllaceae.</title>
        <authorList>
            <person name="Almasi E."/>
            <person name="Sahu N."/>
            <person name="Krizsan K."/>
            <person name="Balint B."/>
            <person name="Kovacs G.M."/>
            <person name="Kiss B."/>
            <person name="Cseklye J."/>
            <person name="Drula E."/>
            <person name="Henrissat B."/>
            <person name="Nagy I."/>
            <person name="Chovatia M."/>
            <person name="Adam C."/>
            <person name="LaButti K."/>
            <person name="Lipzen A."/>
            <person name="Riley R."/>
            <person name="Grigoriev I.V."/>
            <person name="Nagy L.G."/>
        </authorList>
    </citation>
    <scope>NUCLEOTIDE SEQUENCE [LARGE SCALE GENOMIC DNA]</scope>
    <source>
        <strain evidence="2 3">NL-1724</strain>
    </source>
</reference>
<dbReference type="GO" id="GO:0005524">
    <property type="term" value="F:ATP binding"/>
    <property type="evidence" value="ECO:0007669"/>
    <property type="project" value="InterPro"/>
</dbReference>
<protein>
    <recommendedName>
        <fullName evidence="1">Protein kinase domain-containing protein</fullName>
    </recommendedName>
</protein>
<dbReference type="InterPro" id="IPR000719">
    <property type="entry name" value="Prot_kinase_dom"/>
</dbReference>